<dbReference type="PROSITE" id="PS50931">
    <property type="entry name" value="HTH_LYSR"/>
    <property type="match status" value="1"/>
</dbReference>
<sequence>MDRLGTMRAFVAVADAAGFAAAARRLGMSAPAVTRAIADLEQAVGTRLLRRTTRVVRLTEAGHRFLADCRRILAETDEAMALAAGSQAEPRGRVVVTAPAMFGRRHVAPVMLAVAERYPRLALQTVFVDRVVDLVDEGVDVAVRIAHLGDSALTAARVGAVRRVVCAAPAYLDRHGVPAAPRDLAAHEAIAFSHAAADALWAFPAGGRTMTVRPRTRMVVNSAEMAVAAAAAGLGLARVLSYQAVHEVRAGRLRIVLAAHEPPPVPVHVVHADGRRAAARVRAVVDLAVERLRADAPSWIEV</sequence>
<comment type="caution">
    <text evidence="6">The sequence shown here is derived from an EMBL/GenBank/DDBJ whole genome shotgun (WGS) entry which is preliminary data.</text>
</comment>
<dbReference type="Proteomes" id="UP001165652">
    <property type="component" value="Unassembled WGS sequence"/>
</dbReference>
<dbReference type="PANTHER" id="PTHR30537">
    <property type="entry name" value="HTH-TYPE TRANSCRIPTIONAL REGULATOR"/>
    <property type="match status" value="1"/>
</dbReference>
<reference evidence="6" key="2">
    <citation type="submission" date="2023-02" db="EMBL/GenBank/DDBJ databases">
        <authorList>
            <person name="Rayyan A."/>
            <person name="Meyer T."/>
            <person name="Kyndt J.A."/>
        </authorList>
    </citation>
    <scope>NUCLEOTIDE SEQUENCE</scope>
    <source>
        <strain evidence="6">DSM 9987</strain>
    </source>
</reference>
<proteinExistence type="inferred from homology"/>
<feature type="domain" description="HTH lysR-type" evidence="5">
    <location>
        <begin position="1"/>
        <end position="59"/>
    </location>
</feature>
<organism evidence="6 7">
    <name type="scientific">Rhodoplanes tepidamans</name>
    <name type="common">Rhodoplanes cryptolactis</name>
    <dbReference type="NCBI Taxonomy" id="200616"/>
    <lineage>
        <taxon>Bacteria</taxon>
        <taxon>Pseudomonadati</taxon>
        <taxon>Pseudomonadota</taxon>
        <taxon>Alphaproteobacteria</taxon>
        <taxon>Hyphomicrobiales</taxon>
        <taxon>Nitrobacteraceae</taxon>
        <taxon>Rhodoplanes</taxon>
    </lineage>
</organism>
<evidence type="ECO:0000256" key="4">
    <source>
        <dbReference type="ARBA" id="ARBA00023163"/>
    </source>
</evidence>
<evidence type="ECO:0000259" key="5">
    <source>
        <dbReference type="PROSITE" id="PS50931"/>
    </source>
</evidence>
<evidence type="ECO:0000313" key="7">
    <source>
        <dbReference type="Proteomes" id="UP001165652"/>
    </source>
</evidence>
<dbReference type="Pfam" id="PF03466">
    <property type="entry name" value="LysR_substrate"/>
    <property type="match status" value="1"/>
</dbReference>
<evidence type="ECO:0000256" key="1">
    <source>
        <dbReference type="ARBA" id="ARBA00009437"/>
    </source>
</evidence>
<comment type="similarity">
    <text evidence="1">Belongs to the LysR transcriptional regulatory family.</text>
</comment>
<dbReference type="InterPro" id="IPR005119">
    <property type="entry name" value="LysR_subst-bd"/>
</dbReference>
<dbReference type="Gene3D" id="1.10.10.10">
    <property type="entry name" value="Winged helix-like DNA-binding domain superfamily/Winged helix DNA-binding domain"/>
    <property type="match status" value="1"/>
</dbReference>
<keyword evidence="7" id="KW-1185">Reference proteome</keyword>
<dbReference type="InterPro" id="IPR036390">
    <property type="entry name" value="WH_DNA-bd_sf"/>
</dbReference>
<name>A0ABT5JDR8_RHOTP</name>
<keyword evidence="3" id="KW-0238">DNA-binding</keyword>
<dbReference type="EMBL" id="JAQQLI010000032">
    <property type="protein sequence ID" value="MDC7787767.1"/>
    <property type="molecule type" value="Genomic_DNA"/>
</dbReference>
<accession>A0ABT5JDR8</accession>
<dbReference type="Pfam" id="PF00126">
    <property type="entry name" value="HTH_1"/>
    <property type="match status" value="1"/>
</dbReference>
<evidence type="ECO:0000256" key="3">
    <source>
        <dbReference type="ARBA" id="ARBA00023125"/>
    </source>
</evidence>
<reference evidence="6" key="1">
    <citation type="journal article" date="2023" name="Microbiol Resour">
        <title>Genome Sequences of Rhodoplanes serenus and Two Thermotolerant Strains, Rhodoplanes tepidamans and 'Rhodoplanes cryptolactis,' Further Refine the Genus.</title>
        <authorList>
            <person name="Rayyan A.A."/>
            <person name="Kyndt J.A."/>
        </authorList>
    </citation>
    <scope>NUCLEOTIDE SEQUENCE</scope>
    <source>
        <strain evidence="6">DSM 9987</strain>
    </source>
</reference>
<dbReference type="PANTHER" id="PTHR30537:SF5">
    <property type="entry name" value="HTH-TYPE TRANSCRIPTIONAL ACTIVATOR TTDR-RELATED"/>
    <property type="match status" value="1"/>
</dbReference>
<protein>
    <submittedName>
        <fullName evidence="6">LysR substrate-binding domain-containing protein</fullName>
    </submittedName>
</protein>
<dbReference type="RefSeq" id="WP_272778606.1">
    <property type="nucleotide sequence ID" value="NZ_JAQQLI010000032.1"/>
</dbReference>
<keyword evidence="4" id="KW-0804">Transcription</keyword>
<dbReference type="InterPro" id="IPR058163">
    <property type="entry name" value="LysR-type_TF_proteobact-type"/>
</dbReference>
<dbReference type="Gene3D" id="3.40.190.290">
    <property type="match status" value="1"/>
</dbReference>
<evidence type="ECO:0000313" key="6">
    <source>
        <dbReference type="EMBL" id="MDC7787767.1"/>
    </source>
</evidence>
<evidence type="ECO:0000256" key="2">
    <source>
        <dbReference type="ARBA" id="ARBA00023015"/>
    </source>
</evidence>
<dbReference type="InterPro" id="IPR036388">
    <property type="entry name" value="WH-like_DNA-bd_sf"/>
</dbReference>
<dbReference type="SUPFAM" id="SSF53850">
    <property type="entry name" value="Periplasmic binding protein-like II"/>
    <property type="match status" value="1"/>
</dbReference>
<dbReference type="PRINTS" id="PR00039">
    <property type="entry name" value="HTHLYSR"/>
</dbReference>
<dbReference type="InterPro" id="IPR000847">
    <property type="entry name" value="LysR_HTH_N"/>
</dbReference>
<dbReference type="SUPFAM" id="SSF46785">
    <property type="entry name" value="Winged helix' DNA-binding domain"/>
    <property type="match status" value="1"/>
</dbReference>
<keyword evidence="2" id="KW-0805">Transcription regulation</keyword>
<gene>
    <name evidence="6" type="ORF">PQJ73_18915</name>
</gene>